<dbReference type="GO" id="GO:0005737">
    <property type="term" value="C:cytoplasm"/>
    <property type="evidence" value="ECO:0007669"/>
    <property type="project" value="TreeGrafter"/>
</dbReference>
<dbReference type="Pfam" id="PF12796">
    <property type="entry name" value="Ank_2"/>
    <property type="match status" value="3"/>
</dbReference>
<evidence type="ECO:0000256" key="2">
    <source>
        <dbReference type="ARBA" id="ARBA00023043"/>
    </source>
</evidence>
<dbReference type="SMART" id="SM00248">
    <property type="entry name" value="ANK"/>
    <property type="match status" value="13"/>
</dbReference>
<dbReference type="PANTHER" id="PTHR24198:SF165">
    <property type="entry name" value="ANKYRIN REPEAT-CONTAINING PROTEIN-RELATED"/>
    <property type="match status" value="1"/>
</dbReference>
<accession>A0A9W8N8C2</accession>
<keyword evidence="5" id="KW-1185">Reference proteome</keyword>
<feature type="repeat" description="ANK" evidence="3">
    <location>
        <begin position="1029"/>
        <end position="1061"/>
    </location>
</feature>
<feature type="repeat" description="ANK" evidence="3">
    <location>
        <begin position="734"/>
        <end position="766"/>
    </location>
</feature>
<dbReference type="Proteomes" id="UP001148614">
    <property type="component" value="Unassembled WGS sequence"/>
</dbReference>
<keyword evidence="1" id="KW-0677">Repeat</keyword>
<proteinExistence type="predicted"/>
<dbReference type="PROSITE" id="PS50297">
    <property type="entry name" value="ANK_REP_REGION"/>
    <property type="match status" value="3"/>
</dbReference>
<dbReference type="PROSITE" id="PS50088">
    <property type="entry name" value="ANK_REPEAT"/>
    <property type="match status" value="5"/>
</dbReference>
<sequence>MLTELPEGVTVEICLPRDTPGPSLQPGISTQPVLEADSAAEPCGQPSVLHGSISADNTALKLSASMAVVVARSRSSGSWSASRDIPSVYQEVLAESSTIMESYQTDQDRNSFMIPEMERGLEFTSWGPPIAGSWTEEPSFFNFQLDSQSRGAFTSFGPKALSKPFLFYRFSQQCFSYSHWQADLATPYDSMMGMIMPAGRNYENQASITLVGSAQLFLPRFVPGISRHGSHGTHRPLPTAEELVENLESLVSIEDMGVFCELLQVLGDNVHVTDRFVQLLLFAIANKFAGIDNIPIKVIMTFMYQHEPLRYSIPSYLAKGESTIFSSALTEKLLHGAIEAGDAKAVHDLLMLKVVKPDDIICMEGTHRWTPLERASTMRHFEMMRLLLRFGADVNKTYYNRTPWKEHGALECAIRLHGEYCPIDLQIVDLLLDNGATVSSRLAGAVIRWGDTRLIEKIMSGLPQSEHVDCFSGMLTEAAEYLKNNTGLRIVQQILKACRDMHNGICIRSRQRILAEVMASAARKQNKELVSFLLPHGGQEGLDRALAGAVRSGSHSLVHLLIGHGARADAPAYRSPYISPYRSPNTPANCIGDTFEFISTPLAEAIRADDVELVELLSREGAWNQIGERGRLEPALDAVAVSGSLVYLAKILQLVPHPDPEALAGPLNAAIIAGHEEVALRMMRVGADVNQGPTRDKMVGPALLESLRKKSRTIFWAILEFDVNVNYHLFCAHRCESALELATAWGDPQIIRALVFMGADINVCKKELPLIMAIRAGDRSLIDFLISLGADLHSTQPDQNSPEGELSRLSPLAAAVLVQNEEITTYLLDQGADPADETAFINAAMHDRGLLKLVFEAFGKRYPKGCVGFGGRVLNHALNTQDDALLELCLSANFDVNALTFDQNYEPEVSALGWAIRKCRDSSLELISKLLDARGDANVITSQRFFHVSRDTGLVESERRQTALLDAIEMRSFPLVKFLISKGANAQMEAKWSLERTPLQKACEVQSHTIVDFLLKSGANVNAAPAVCEGATALQCAAKAGSTRIAKTLLTAGAEVNAPGAQRGGHSAIYYAARYGRAYMIQVLWNAPGARFTADECERASAVARGNGHPACVALIKKLSSGSQGSIDA</sequence>
<evidence type="ECO:0000313" key="5">
    <source>
        <dbReference type="Proteomes" id="UP001148614"/>
    </source>
</evidence>
<evidence type="ECO:0000256" key="3">
    <source>
        <dbReference type="PROSITE-ProRule" id="PRU00023"/>
    </source>
</evidence>
<dbReference type="InterPro" id="IPR036770">
    <property type="entry name" value="Ankyrin_rpt-contain_sf"/>
</dbReference>
<feature type="repeat" description="ANK" evidence="3">
    <location>
        <begin position="367"/>
        <end position="399"/>
    </location>
</feature>
<reference evidence="4" key="1">
    <citation type="submission" date="2022-07" db="EMBL/GenBank/DDBJ databases">
        <title>Genome Sequence of Xylaria arbuscula.</title>
        <authorList>
            <person name="Buettner E."/>
        </authorList>
    </citation>
    <scope>NUCLEOTIDE SEQUENCE</scope>
    <source>
        <strain evidence="4">VT107</strain>
    </source>
</reference>
<dbReference type="VEuPathDB" id="FungiDB:F4678DRAFT_59447"/>
<gene>
    <name evidence="4" type="ORF">NPX13_g8350</name>
</gene>
<evidence type="ECO:0000313" key="4">
    <source>
        <dbReference type="EMBL" id="KAJ3563006.1"/>
    </source>
</evidence>
<organism evidence="4 5">
    <name type="scientific">Xylaria arbuscula</name>
    <dbReference type="NCBI Taxonomy" id="114810"/>
    <lineage>
        <taxon>Eukaryota</taxon>
        <taxon>Fungi</taxon>
        <taxon>Dikarya</taxon>
        <taxon>Ascomycota</taxon>
        <taxon>Pezizomycotina</taxon>
        <taxon>Sordariomycetes</taxon>
        <taxon>Xylariomycetidae</taxon>
        <taxon>Xylariales</taxon>
        <taxon>Xylariaceae</taxon>
        <taxon>Xylaria</taxon>
    </lineage>
</organism>
<dbReference type="SUPFAM" id="SSF48403">
    <property type="entry name" value="Ankyrin repeat"/>
    <property type="match status" value="3"/>
</dbReference>
<comment type="caution">
    <text evidence="4">The sequence shown here is derived from an EMBL/GenBank/DDBJ whole genome shotgun (WGS) entry which is preliminary data.</text>
</comment>
<feature type="repeat" description="ANK" evidence="3">
    <location>
        <begin position="765"/>
        <end position="797"/>
    </location>
</feature>
<protein>
    <submittedName>
        <fullName evidence="4">Uncharacterized protein</fullName>
    </submittedName>
</protein>
<evidence type="ECO:0000256" key="1">
    <source>
        <dbReference type="ARBA" id="ARBA00022737"/>
    </source>
</evidence>
<dbReference type="PANTHER" id="PTHR24198">
    <property type="entry name" value="ANKYRIN REPEAT AND PROTEIN KINASE DOMAIN-CONTAINING PROTEIN"/>
    <property type="match status" value="1"/>
</dbReference>
<dbReference type="EMBL" id="JANPWZ010001818">
    <property type="protein sequence ID" value="KAJ3563006.1"/>
    <property type="molecule type" value="Genomic_DNA"/>
</dbReference>
<dbReference type="AlphaFoldDB" id="A0A9W8N8C2"/>
<feature type="repeat" description="ANK" evidence="3">
    <location>
        <begin position="994"/>
        <end position="1026"/>
    </location>
</feature>
<name>A0A9W8N8C2_9PEZI</name>
<dbReference type="VEuPathDB" id="FungiDB:F4678DRAFT_285152"/>
<dbReference type="InterPro" id="IPR002110">
    <property type="entry name" value="Ankyrin_rpt"/>
</dbReference>
<dbReference type="Pfam" id="PF00023">
    <property type="entry name" value="Ank"/>
    <property type="match status" value="1"/>
</dbReference>
<dbReference type="Gene3D" id="1.25.40.20">
    <property type="entry name" value="Ankyrin repeat-containing domain"/>
    <property type="match status" value="3"/>
</dbReference>
<keyword evidence="2 3" id="KW-0040">ANK repeat</keyword>